<dbReference type="GO" id="GO:0004842">
    <property type="term" value="F:ubiquitin-protein transferase activity"/>
    <property type="evidence" value="ECO:0007669"/>
    <property type="project" value="InterPro"/>
</dbReference>
<evidence type="ECO:0000256" key="1">
    <source>
        <dbReference type="ARBA" id="ARBA00004141"/>
    </source>
</evidence>
<protein>
    <recommendedName>
        <fullName evidence="2">peptidylprolyl isomerase</fullName>
        <ecNumber evidence="2">5.2.1.8</ecNumber>
    </recommendedName>
</protein>
<dbReference type="Pfam" id="PF04564">
    <property type="entry name" value="U-box"/>
    <property type="match status" value="1"/>
</dbReference>
<dbReference type="InterPro" id="IPR019734">
    <property type="entry name" value="TPR_rpt"/>
</dbReference>
<dbReference type="PROSITE" id="PS51698">
    <property type="entry name" value="U_BOX"/>
    <property type="match status" value="1"/>
</dbReference>
<evidence type="ECO:0000256" key="7">
    <source>
        <dbReference type="SAM" id="Coils"/>
    </source>
</evidence>
<feature type="compositionally biased region" description="Polar residues" evidence="8">
    <location>
        <begin position="473"/>
        <end position="484"/>
    </location>
</feature>
<evidence type="ECO:0000256" key="2">
    <source>
        <dbReference type="ARBA" id="ARBA00013194"/>
    </source>
</evidence>
<dbReference type="GO" id="GO:0016020">
    <property type="term" value="C:membrane"/>
    <property type="evidence" value="ECO:0007669"/>
    <property type="project" value="UniProtKB-SubCell"/>
</dbReference>
<evidence type="ECO:0000256" key="8">
    <source>
        <dbReference type="SAM" id="MobiDB-lite"/>
    </source>
</evidence>
<dbReference type="GO" id="GO:0015095">
    <property type="term" value="F:magnesium ion transmembrane transporter activity"/>
    <property type="evidence" value="ECO:0007669"/>
    <property type="project" value="InterPro"/>
</dbReference>
<dbReference type="Gene3D" id="1.10.3730.20">
    <property type="match status" value="1"/>
</dbReference>
<keyword evidence="6 9" id="KW-0472">Membrane</keyword>
<dbReference type="Proteomes" id="UP000091967">
    <property type="component" value="Unassembled WGS sequence"/>
</dbReference>
<name>A0A1B8AFX6_FUSPO</name>
<dbReference type="SMART" id="SM00504">
    <property type="entry name" value="Ubox"/>
    <property type="match status" value="1"/>
</dbReference>
<keyword evidence="12" id="KW-1185">Reference proteome</keyword>
<gene>
    <name evidence="11" type="ORF">FPOA_11113</name>
</gene>
<dbReference type="SMART" id="SM00028">
    <property type="entry name" value="TPR"/>
    <property type="match status" value="3"/>
</dbReference>
<dbReference type="SUPFAM" id="SSF103481">
    <property type="entry name" value="Multidrug resistance efflux transporter EmrE"/>
    <property type="match status" value="1"/>
</dbReference>
<dbReference type="InterPro" id="IPR037185">
    <property type="entry name" value="EmrE-like"/>
</dbReference>
<evidence type="ECO:0000256" key="5">
    <source>
        <dbReference type="ARBA" id="ARBA00023110"/>
    </source>
</evidence>
<feature type="region of interest" description="Disordered" evidence="8">
    <location>
        <begin position="411"/>
        <end position="531"/>
    </location>
</feature>
<dbReference type="GO" id="GO:0016567">
    <property type="term" value="P:protein ubiquitination"/>
    <property type="evidence" value="ECO:0007669"/>
    <property type="project" value="InterPro"/>
</dbReference>
<feature type="region of interest" description="Disordered" evidence="8">
    <location>
        <begin position="555"/>
        <end position="623"/>
    </location>
</feature>
<feature type="transmembrane region" description="Helical" evidence="9">
    <location>
        <begin position="291"/>
        <end position="311"/>
    </location>
</feature>
<comment type="caution">
    <text evidence="11">The sequence shown here is derived from an EMBL/GenBank/DDBJ whole genome shotgun (WGS) entry which is preliminary data.</text>
</comment>
<feature type="transmembrane region" description="Helical" evidence="9">
    <location>
        <begin position="230"/>
        <end position="254"/>
    </location>
</feature>
<feature type="compositionally biased region" description="Basic residues" evidence="8">
    <location>
        <begin position="583"/>
        <end position="595"/>
    </location>
</feature>
<keyword evidence="4 9" id="KW-1133">Transmembrane helix</keyword>
<dbReference type="InterPro" id="IPR003613">
    <property type="entry name" value="Ubox_domain"/>
</dbReference>
<feature type="transmembrane region" description="Helical" evidence="9">
    <location>
        <begin position="71"/>
        <end position="90"/>
    </location>
</feature>
<feature type="transmembrane region" description="Helical" evidence="9">
    <location>
        <begin position="165"/>
        <end position="185"/>
    </location>
</feature>
<dbReference type="STRING" id="36050.A0A1B8AFX6"/>
<dbReference type="GO" id="GO:0003755">
    <property type="term" value="F:peptidyl-prolyl cis-trans isomerase activity"/>
    <property type="evidence" value="ECO:0007669"/>
    <property type="project" value="UniProtKB-KW"/>
</dbReference>
<feature type="transmembrane region" description="Helical" evidence="9">
    <location>
        <begin position="266"/>
        <end position="285"/>
    </location>
</feature>
<dbReference type="Pfam" id="PF05653">
    <property type="entry name" value="Mg_trans_NIPA"/>
    <property type="match status" value="1"/>
</dbReference>
<feature type="transmembrane region" description="Helical" evidence="9">
    <location>
        <begin position="124"/>
        <end position="145"/>
    </location>
</feature>
<dbReference type="Gene3D" id="1.25.40.10">
    <property type="entry name" value="Tetratricopeptide repeat domain"/>
    <property type="match status" value="1"/>
</dbReference>
<dbReference type="Gene3D" id="3.30.40.10">
    <property type="entry name" value="Zinc/RING finger domain, C3HC4 (zinc finger)"/>
    <property type="match status" value="1"/>
</dbReference>
<sequence length="937" mass="104501">MDADIFARSGGIGGGDSSDRPGFYKPVGIGLAVGSGVFIGVSFVLKKFGLLRANEKYNEVAGEGYGYLKNFWWWTGMILMIIGEILNFVAYAFTDAILVTPLGALSVVIAAILSSIFLKERLSLVGKVGCFLCIVGSVVIVMNAPHSSSVSDIQQMQGYFITPGFLTYAGIIIVGSAVTAIWVAPKYGNKNMLVYISICSWVGGLSVASTQGLGAAIIAWIGGKPQYKEWFLWVLFVFVICTLLTEIIYLNKALNIYNAALVTPTYYVYFTSTTIITSAILYQGFKGSVQSIVTVVLGFLTICSGVVLLQISKSAKDVPDSAVFNGDLDQIQTIVEQEQPETDPKADAIRGTAAIVRQMSQRRLRMEAEELKRLHEEKMMMEAMDPIREDGQQPEWEWDGLRRRRTMTFRTGTISSSRAGSVTSPPPQVPPISPRFAVRPSSPRQHPPLGMSQFPPIDDDDDDDNDNDDGNNRQETNTLFSSIAGTIRGRARGFTNFSGRHANDDHEDDKPRPRSPMHPVPLTEIAVPRDKADEEHAAYYGQTREHAFNGQDTEYRGASFRSGNSLAPPTPPPHGQPPDITRHQRRMSRTQRRKSRPDSSKTIADPDQPTTRDQSDGVSERLSVGNLRDEINEVESLINYLPTYLRHGTAHLTAADRIYAHAHAQPTMSRSLQLKDEGNKCFMAGDYVGAEALYSKAIIADARNPALYTNRAMARLKLNYWDSVVTDCEACLQLTPDNMKARYYLAEAQLALRDYDASLASALHAHKLCAATNDRSLAAVTSLVLRCKKERWDDREKKRMREAKDLEREVLEMLNREKEATLAETEDGMEKQEIEEETNAKIERMKDIFERARADADKKREVPDWAIDDISFGFMIDPVMTKTGKSYERSSIMEHLRRHPSDPLTREPLTTSELRPNLALKQACEEFLESNGWAADW</sequence>
<feature type="domain" description="U-box" evidence="10">
    <location>
        <begin position="861"/>
        <end position="934"/>
    </location>
</feature>
<accession>A0A1B8AFX6</accession>
<dbReference type="InterPro" id="IPR011990">
    <property type="entry name" value="TPR-like_helical_dom_sf"/>
</dbReference>
<feature type="coiled-coil region" evidence="7">
    <location>
        <begin position="789"/>
        <end position="855"/>
    </location>
</feature>
<evidence type="ECO:0000256" key="6">
    <source>
        <dbReference type="ARBA" id="ARBA00023136"/>
    </source>
</evidence>
<keyword evidence="5" id="KW-0697">Rotamase</keyword>
<feature type="compositionally biased region" description="Basic and acidic residues" evidence="8">
    <location>
        <begin position="501"/>
        <end position="512"/>
    </location>
</feature>
<keyword evidence="3 9" id="KW-0812">Transmembrane</keyword>
<dbReference type="InterPro" id="IPR008521">
    <property type="entry name" value="Mg_trans_NIPA"/>
</dbReference>
<organism evidence="11 12">
    <name type="scientific">Fusarium poae</name>
    <dbReference type="NCBI Taxonomy" id="36050"/>
    <lineage>
        <taxon>Eukaryota</taxon>
        <taxon>Fungi</taxon>
        <taxon>Dikarya</taxon>
        <taxon>Ascomycota</taxon>
        <taxon>Pezizomycotina</taxon>
        <taxon>Sordariomycetes</taxon>
        <taxon>Hypocreomycetidae</taxon>
        <taxon>Hypocreales</taxon>
        <taxon>Nectriaceae</taxon>
        <taxon>Fusarium</taxon>
    </lineage>
</organism>
<evidence type="ECO:0000256" key="4">
    <source>
        <dbReference type="ARBA" id="ARBA00022989"/>
    </source>
</evidence>
<dbReference type="SUPFAM" id="SSF48452">
    <property type="entry name" value="TPR-like"/>
    <property type="match status" value="1"/>
</dbReference>
<evidence type="ECO:0000313" key="12">
    <source>
        <dbReference type="Proteomes" id="UP000091967"/>
    </source>
</evidence>
<evidence type="ECO:0000256" key="9">
    <source>
        <dbReference type="SAM" id="Phobius"/>
    </source>
</evidence>
<feature type="transmembrane region" description="Helical" evidence="9">
    <location>
        <begin position="27"/>
        <end position="50"/>
    </location>
</feature>
<evidence type="ECO:0000259" key="10">
    <source>
        <dbReference type="PROSITE" id="PS51698"/>
    </source>
</evidence>
<dbReference type="EC" id="5.2.1.8" evidence="2"/>
<feature type="transmembrane region" description="Helical" evidence="9">
    <location>
        <begin position="96"/>
        <end position="117"/>
    </location>
</feature>
<feature type="compositionally biased region" description="Acidic residues" evidence="8">
    <location>
        <begin position="457"/>
        <end position="469"/>
    </location>
</feature>
<evidence type="ECO:0000313" key="11">
    <source>
        <dbReference type="EMBL" id="OBS19388.1"/>
    </source>
</evidence>
<dbReference type="EMBL" id="LYXU01000004">
    <property type="protein sequence ID" value="OBS19388.1"/>
    <property type="molecule type" value="Genomic_DNA"/>
</dbReference>
<feature type="compositionally biased region" description="Pro residues" evidence="8">
    <location>
        <begin position="424"/>
        <end position="433"/>
    </location>
</feature>
<dbReference type="PANTHER" id="PTHR12570">
    <property type="match status" value="1"/>
</dbReference>
<reference evidence="11 12" key="1">
    <citation type="submission" date="2016-06" db="EMBL/GenBank/DDBJ databases">
        <title>Living apart together: crosstalk between the core and supernumerary genomes in a fungal plant pathogen.</title>
        <authorList>
            <person name="Vanheule A."/>
            <person name="Audenaert K."/>
            <person name="Warris S."/>
            <person name="Van De Geest H."/>
            <person name="Schijlen E."/>
            <person name="Hofte M."/>
            <person name="De Saeger S."/>
            <person name="Haesaert G."/>
            <person name="Waalwijk C."/>
            <person name="Van Der Lee T."/>
        </authorList>
    </citation>
    <scope>NUCLEOTIDE SEQUENCE [LARGE SCALE GENOMIC DNA]</scope>
    <source>
        <strain evidence="11 12">2516</strain>
    </source>
</reference>
<dbReference type="AlphaFoldDB" id="A0A1B8AFX6"/>
<keyword evidence="5" id="KW-0413">Isomerase</keyword>
<evidence type="ECO:0000256" key="3">
    <source>
        <dbReference type="ARBA" id="ARBA00022692"/>
    </source>
</evidence>
<dbReference type="InterPro" id="IPR013083">
    <property type="entry name" value="Znf_RING/FYVE/PHD"/>
</dbReference>
<dbReference type="SUPFAM" id="SSF57850">
    <property type="entry name" value="RING/U-box"/>
    <property type="match status" value="1"/>
</dbReference>
<proteinExistence type="predicted"/>
<dbReference type="PANTHER" id="PTHR12570:SF92">
    <property type="entry name" value="SPICHTHYIN, ISOFORM B"/>
    <property type="match status" value="1"/>
</dbReference>
<keyword evidence="7" id="KW-0175">Coiled coil</keyword>
<comment type="subcellular location">
    <subcellularLocation>
        <location evidence="1">Membrane</location>
        <topology evidence="1">Multi-pass membrane protein</topology>
    </subcellularLocation>
</comment>